<sequence>MPSTIEQIFSRVRNQADAVLPTLLEADSSQWNLISEEINQLCAELHRRFLKQRNPSPSPAQPVRDHDNPIAQIICSLRRMFSPLPTQSVDAPINTRQTSNFSLQSGVSPATASSFGIERSHHCAALIETVDRASSKKTPLSNLCDKRQVDAVVEGDKADTTEGNRPDAIEGDRPDAVEGDRPATIEWNIPGAVGVRI</sequence>
<dbReference type="AlphaFoldDB" id="A0A6A6DTZ9"/>
<proteinExistence type="predicted"/>
<gene>
    <name evidence="2" type="ORF">K469DRAFT_791736</name>
</gene>
<name>A0A6A6DTZ9_9PEZI</name>
<dbReference type="Proteomes" id="UP000800200">
    <property type="component" value="Unassembled WGS sequence"/>
</dbReference>
<evidence type="ECO:0000256" key="1">
    <source>
        <dbReference type="SAM" id="MobiDB-lite"/>
    </source>
</evidence>
<reference evidence="2" key="1">
    <citation type="journal article" date="2020" name="Stud. Mycol.">
        <title>101 Dothideomycetes genomes: a test case for predicting lifestyles and emergence of pathogens.</title>
        <authorList>
            <person name="Haridas S."/>
            <person name="Albert R."/>
            <person name="Binder M."/>
            <person name="Bloem J."/>
            <person name="Labutti K."/>
            <person name="Salamov A."/>
            <person name="Andreopoulos B."/>
            <person name="Baker S."/>
            <person name="Barry K."/>
            <person name="Bills G."/>
            <person name="Bluhm B."/>
            <person name="Cannon C."/>
            <person name="Castanera R."/>
            <person name="Culley D."/>
            <person name="Daum C."/>
            <person name="Ezra D."/>
            <person name="Gonzalez J."/>
            <person name="Henrissat B."/>
            <person name="Kuo A."/>
            <person name="Liang C."/>
            <person name="Lipzen A."/>
            <person name="Lutzoni F."/>
            <person name="Magnuson J."/>
            <person name="Mondo S."/>
            <person name="Nolan M."/>
            <person name="Ohm R."/>
            <person name="Pangilinan J."/>
            <person name="Park H.-J."/>
            <person name="Ramirez L."/>
            <person name="Alfaro M."/>
            <person name="Sun H."/>
            <person name="Tritt A."/>
            <person name="Yoshinaga Y."/>
            <person name="Zwiers L.-H."/>
            <person name="Turgeon B."/>
            <person name="Goodwin S."/>
            <person name="Spatafora J."/>
            <person name="Crous P."/>
            <person name="Grigoriev I."/>
        </authorList>
    </citation>
    <scope>NUCLEOTIDE SEQUENCE</scope>
    <source>
        <strain evidence="2">CBS 207.26</strain>
    </source>
</reference>
<accession>A0A6A6DTZ9</accession>
<organism evidence="2 3">
    <name type="scientific">Zopfia rhizophila CBS 207.26</name>
    <dbReference type="NCBI Taxonomy" id="1314779"/>
    <lineage>
        <taxon>Eukaryota</taxon>
        <taxon>Fungi</taxon>
        <taxon>Dikarya</taxon>
        <taxon>Ascomycota</taxon>
        <taxon>Pezizomycotina</taxon>
        <taxon>Dothideomycetes</taxon>
        <taxon>Dothideomycetes incertae sedis</taxon>
        <taxon>Zopfiaceae</taxon>
        <taxon>Zopfia</taxon>
    </lineage>
</organism>
<evidence type="ECO:0000313" key="3">
    <source>
        <dbReference type="Proteomes" id="UP000800200"/>
    </source>
</evidence>
<dbReference type="EMBL" id="ML994652">
    <property type="protein sequence ID" value="KAF2181460.1"/>
    <property type="molecule type" value="Genomic_DNA"/>
</dbReference>
<feature type="region of interest" description="Disordered" evidence="1">
    <location>
        <begin position="154"/>
        <end position="182"/>
    </location>
</feature>
<protein>
    <submittedName>
        <fullName evidence="2">Uncharacterized protein</fullName>
    </submittedName>
</protein>
<evidence type="ECO:0000313" key="2">
    <source>
        <dbReference type="EMBL" id="KAF2181460.1"/>
    </source>
</evidence>
<keyword evidence="3" id="KW-1185">Reference proteome</keyword>